<evidence type="ECO:0000313" key="2">
    <source>
        <dbReference type="EMBL" id="CAA9569862.1"/>
    </source>
</evidence>
<accession>A0A6J4VBV4</accession>
<proteinExistence type="predicted"/>
<dbReference type="AlphaFoldDB" id="A0A6J4VBV4"/>
<feature type="region of interest" description="Disordered" evidence="1">
    <location>
        <begin position="1"/>
        <end position="78"/>
    </location>
</feature>
<sequence>WPGSTPRLEETTTCRAFAARSGTRRSPATCRRVRTRPASPSGALPPAPRTSAARVGASSPASRRRAGRGATRRSGRQD</sequence>
<feature type="compositionally biased region" description="Low complexity" evidence="1">
    <location>
        <begin position="51"/>
        <end position="61"/>
    </location>
</feature>
<feature type="compositionally biased region" description="Basic residues" evidence="1">
    <location>
        <begin position="62"/>
        <end position="78"/>
    </location>
</feature>
<protein>
    <submittedName>
        <fullName evidence="2">Uncharacterized protein</fullName>
    </submittedName>
</protein>
<dbReference type="EMBL" id="CADCWG010000240">
    <property type="protein sequence ID" value="CAA9569862.1"/>
    <property type="molecule type" value="Genomic_DNA"/>
</dbReference>
<organism evidence="2">
    <name type="scientific">uncultured Thermomicrobiales bacterium</name>
    <dbReference type="NCBI Taxonomy" id="1645740"/>
    <lineage>
        <taxon>Bacteria</taxon>
        <taxon>Pseudomonadati</taxon>
        <taxon>Thermomicrobiota</taxon>
        <taxon>Thermomicrobia</taxon>
        <taxon>Thermomicrobiales</taxon>
        <taxon>environmental samples</taxon>
    </lineage>
</organism>
<feature type="non-terminal residue" evidence="2">
    <location>
        <position position="78"/>
    </location>
</feature>
<gene>
    <name evidence="2" type="ORF">AVDCRST_MAG49-3480</name>
</gene>
<evidence type="ECO:0000256" key="1">
    <source>
        <dbReference type="SAM" id="MobiDB-lite"/>
    </source>
</evidence>
<name>A0A6J4VBV4_9BACT</name>
<reference evidence="2" key="1">
    <citation type="submission" date="2020-02" db="EMBL/GenBank/DDBJ databases">
        <authorList>
            <person name="Meier V. D."/>
        </authorList>
    </citation>
    <scope>NUCLEOTIDE SEQUENCE</scope>
    <source>
        <strain evidence="2">AVDCRST_MAG49</strain>
    </source>
</reference>
<feature type="non-terminal residue" evidence="2">
    <location>
        <position position="1"/>
    </location>
</feature>